<dbReference type="PANTHER" id="PTHR24394:SF44">
    <property type="entry name" value="ZINC FINGER PROTEIN 271-LIKE"/>
    <property type="match status" value="1"/>
</dbReference>
<keyword evidence="2" id="KW-0479">Metal-binding</keyword>
<dbReference type="InterPro" id="IPR036236">
    <property type="entry name" value="Znf_C2H2_sf"/>
</dbReference>
<gene>
    <name evidence="9" type="ORF">CEXT_231731</name>
</gene>
<dbReference type="Proteomes" id="UP001054945">
    <property type="component" value="Unassembled WGS sequence"/>
</dbReference>
<feature type="domain" description="C2H2-type" evidence="8">
    <location>
        <begin position="80"/>
        <end position="107"/>
    </location>
</feature>
<dbReference type="FunFam" id="3.30.160.60:FF:000557">
    <property type="entry name" value="zinc finger and SCAN domain-containing protein 29"/>
    <property type="match status" value="1"/>
</dbReference>
<dbReference type="InterPro" id="IPR013087">
    <property type="entry name" value="Znf_C2H2_type"/>
</dbReference>
<organism evidence="9 10">
    <name type="scientific">Caerostris extrusa</name>
    <name type="common">Bark spider</name>
    <name type="synonym">Caerostris bankana</name>
    <dbReference type="NCBI Taxonomy" id="172846"/>
    <lineage>
        <taxon>Eukaryota</taxon>
        <taxon>Metazoa</taxon>
        <taxon>Ecdysozoa</taxon>
        <taxon>Arthropoda</taxon>
        <taxon>Chelicerata</taxon>
        <taxon>Arachnida</taxon>
        <taxon>Araneae</taxon>
        <taxon>Araneomorphae</taxon>
        <taxon>Entelegynae</taxon>
        <taxon>Araneoidea</taxon>
        <taxon>Araneidae</taxon>
        <taxon>Caerostris</taxon>
    </lineage>
</organism>
<evidence type="ECO:0000313" key="10">
    <source>
        <dbReference type="Proteomes" id="UP001054945"/>
    </source>
</evidence>
<keyword evidence="3" id="KW-0677">Repeat</keyword>
<evidence type="ECO:0000256" key="3">
    <source>
        <dbReference type="ARBA" id="ARBA00022737"/>
    </source>
</evidence>
<evidence type="ECO:0000256" key="6">
    <source>
        <dbReference type="ARBA" id="ARBA00023242"/>
    </source>
</evidence>
<keyword evidence="10" id="KW-1185">Reference proteome</keyword>
<dbReference type="SUPFAM" id="SSF57667">
    <property type="entry name" value="beta-beta-alpha zinc fingers"/>
    <property type="match status" value="1"/>
</dbReference>
<dbReference type="EMBL" id="BPLR01009426">
    <property type="protein sequence ID" value="GIY31825.1"/>
    <property type="molecule type" value="Genomic_DNA"/>
</dbReference>
<sequence length="109" mass="12855">MRDRHYEDIELNLPDLKSNTYNIREPVKNLIIAFKEGISFRMKRNEHGIKMFFCSCCTYSTPHKYNLKAHFRLHSGEKPYKCTICGKAFVQLSSLNYHRVSHAKESKDV</sequence>
<protein>
    <recommendedName>
        <fullName evidence="8">C2H2-type domain-containing protein</fullName>
    </recommendedName>
</protein>
<keyword evidence="5" id="KW-0862">Zinc</keyword>
<dbReference type="GO" id="GO:0000981">
    <property type="term" value="F:DNA-binding transcription factor activity, RNA polymerase II-specific"/>
    <property type="evidence" value="ECO:0007669"/>
    <property type="project" value="TreeGrafter"/>
</dbReference>
<evidence type="ECO:0000256" key="4">
    <source>
        <dbReference type="ARBA" id="ARBA00022771"/>
    </source>
</evidence>
<feature type="domain" description="C2H2-type" evidence="8">
    <location>
        <begin position="52"/>
        <end position="79"/>
    </location>
</feature>
<comment type="caution">
    <text evidence="9">The sequence shown here is derived from an EMBL/GenBank/DDBJ whole genome shotgun (WGS) entry which is preliminary data.</text>
</comment>
<dbReference type="PROSITE" id="PS00028">
    <property type="entry name" value="ZINC_FINGER_C2H2_1"/>
    <property type="match status" value="1"/>
</dbReference>
<evidence type="ECO:0000313" key="9">
    <source>
        <dbReference type="EMBL" id="GIY31825.1"/>
    </source>
</evidence>
<dbReference type="GO" id="GO:0005634">
    <property type="term" value="C:nucleus"/>
    <property type="evidence" value="ECO:0007669"/>
    <property type="project" value="UniProtKB-SubCell"/>
</dbReference>
<evidence type="ECO:0000256" key="5">
    <source>
        <dbReference type="ARBA" id="ARBA00022833"/>
    </source>
</evidence>
<comment type="subcellular location">
    <subcellularLocation>
        <location evidence="1">Nucleus</location>
    </subcellularLocation>
</comment>
<keyword evidence="6" id="KW-0539">Nucleus</keyword>
<reference evidence="9 10" key="1">
    <citation type="submission" date="2021-06" db="EMBL/GenBank/DDBJ databases">
        <title>Caerostris extrusa draft genome.</title>
        <authorList>
            <person name="Kono N."/>
            <person name="Arakawa K."/>
        </authorList>
    </citation>
    <scope>NUCLEOTIDE SEQUENCE [LARGE SCALE GENOMIC DNA]</scope>
</reference>
<dbReference type="GO" id="GO:0008270">
    <property type="term" value="F:zinc ion binding"/>
    <property type="evidence" value="ECO:0007669"/>
    <property type="project" value="UniProtKB-KW"/>
</dbReference>
<dbReference type="SMART" id="SM00355">
    <property type="entry name" value="ZnF_C2H2"/>
    <property type="match status" value="2"/>
</dbReference>
<dbReference type="Gene3D" id="3.30.160.60">
    <property type="entry name" value="Classic Zinc Finger"/>
    <property type="match status" value="2"/>
</dbReference>
<evidence type="ECO:0000256" key="2">
    <source>
        <dbReference type="ARBA" id="ARBA00022723"/>
    </source>
</evidence>
<accession>A0AAV4SDS5</accession>
<evidence type="ECO:0000259" key="8">
    <source>
        <dbReference type="PROSITE" id="PS50157"/>
    </source>
</evidence>
<keyword evidence="4 7" id="KW-0863">Zinc-finger</keyword>
<dbReference type="PANTHER" id="PTHR24394">
    <property type="entry name" value="ZINC FINGER PROTEIN"/>
    <property type="match status" value="1"/>
</dbReference>
<proteinExistence type="predicted"/>
<dbReference type="AlphaFoldDB" id="A0AAV4SDS5"/>
<dbReference type="PROSITE" id="PS50157">
    <property type="entry name" value="ZINC_FINGER_C2H2_2"/>
    <property type="match status" value="2"/>
</dbReference>
<name>A0AAV4SDS5_CAEEX</name>
<evidence type="ECO:0000256" key="1">
    <source>
        <dbReference type="ARBA" id="ARBA00004123"/>
    </source>
</evidence>
<dbReference type="Pfam" id="PF00096">
    <property type="entry name" value="zf-C2H2"/>
    <property type="match status" value="1"/>
</dbReference>
<evidence type="ECO:0000256" key="7">
    <source>
        <dbReference type="PROSITE-ProRule" id="PRU00042"/>
    </source>
</evidence>